<sequence length="109" mass="11893">MKLKGGFIEYSSCNSNGGYLNDSSGLCHADTSKQWDNSSLLTASVFGSSTNTSQQSDTNCANCVKLSNFGGGAYISPKNKKLISNIFNKMKKNKKNNLRKLVNKEKKKS</sequence>
<evidence type="ECO:0000313" key="1">
    <source>
        <dbReference type="EMBL" id="QHU07491.1"/>
    </source>
</evidence>
<accession>A0A6C0JRG7</accession>
<name>A0A6C0JRG7_9ZZZZ</name>
<proteinExistence type="predicted"/>
<organism evidence="1">
    <name type="scientific">viral metagenome</name>
    <dbReference type="NCBI Taxonomy" id="1070528"/>
    <lineage>
        <taxon>unclassified sequences</taxon>
        <taxon>metagenomes</taxon>
        <taxon>organismal metagenomes</taxon>
    </lineage>
</organism>
<protein>
    <submittedName>
        <fullName evidence="1">Uncharacterized protein</fullName>
    </submittedName>
</protein>
<reference evidence="1" key="1">
    <citation type="journal article" date="2020" name="Nature">
        <title>Giant virus diversity and host interactions through global metagenomics.</title>
        <authorList>
            <person name="Schulz F."/>
            <person name="Roux S."/>
            <person name="Paez-Espino D."/>
            <person name="Jungbluth S."/>
            <person name="Walsh D.A."/>
            <person name="Denef V.J."/>
            <person name="McMahon K.D."/>
            <person name="Konstantinidis K.T."/>
            <person name="Eloe-Fadrosh E.A."/>
            <person name="Kyrpides N.C."/>
            <person name="Woyke T."/>
        </authorList>
    </citation>
    <scope>NUCLEOTIDE SEQUENCE</scope>
    <source>
        <strain evidence="1">GVMAG-S-1040241-154</strain>
    </source>
</reference>
<dbReference type="EMBL" id="MN740684">
    <property type="protein sequence ID" value="QHU07491.1"/>
    <property type="molecule type" value="Genomic_DNA"/>
</dbReference>
<dbReference type="AlphaFoldDB" id="A0A6C0JRG7"/>